<evidence type="ECO:0000256" key="1">
    <source>
        <dbReference type="SAM" id="MobiDB-lite"/>
    </source>
</evidence>
<feature type="region of interest" description="Disordered" evidence="1">
    <location>
        <begin position="153"/>
        <end position="181"/>
    </location>
</feature>
<dbReference type="EMBL" id="BMAR01000027">
    <property type="protein sequence ID" value="GFR48925.1"/>
    <property type="molecule type" value="Genomic_DNA"/>
</dbReference>
<feature type="non-terminal residue" evidence="2">
    <location>
        <position position="1"/>
    </location>
</feature>
<keyword evidence="3" id="KW-1185">Reference proteome</keyword>
<organism evidence="2 3">
    <name type="scientific">Astrephomene gubernaculifera</name>
    <dbReference type="NCBI Taxonomy" id="47775"/>
    <lineage>
        <taxon>Eukaryota</taxon>
        <taxon>Viridiplantae</taxon>
        <taxon>Chlorophyta</taxon>
        <taxon>core chlorophytes</taxon>
        <taxon>Chlorophyceae</taxon>
        <taxon>CS clade</taxon>
        <taxon>Chlamydomonadales</taxon>
        <taxon>Astrephomenaceae</taxon>
        <taxon>Astrephomene</taxon>
    </lineage>
</organism>
<dbReference type="Proteomes" id="UP001054857">
    <property type="component" value="Unassembled WGS sequence"/>
</dbReference>
<comment type="caution">
    <text evidence="2">The sequence shown here is derived from an EMBL/GenBank/DDBJ whole genome shotgun (WGS) entry which is preliminary data.</text>
</comment>
<feature type="non-terminal residue" evidence="2">
    <location>
        <position position="181"/>
    </location>
</feature>
<gene>
    <name evidence="2" type="ORF">Agub_g10929</name>
</gene>
<name>A0AAD3DVM4_9CHLO</name>
<evidence type="ECO:0000313" key="3">
    <source>
        <dbReference type="Proteomes" id="UP001054857"/>
    </source>
</evidence>
<dbReference type="AlphaFoldDB" id="A0AAD3DVM4"/>
<protein>
    <submittedName>
        <fullName evidence="2">Uncharacterized protein</fullName>
    </submittedName>
</protein>
<reference evidence="2 3" key="1">
    <citation type="journal article" date="2021" name="Sci. Rep.">
        <title>Genome sequencing of the multicellular alga Astrephomene provides insights into convergent evolution of germ-soma differentiation.</title>
        <authorList>
            <person name="Yamashita S."/>
            <person name="Yamamoto K."/>
            <person name="Matsuzaki R."/>
            <person name="Suzuki S."/>
            <person name="Yamaguchi H."/>
            <person name="Hirooka S."/>
            <person name="Minakuchi Y."/>
            <person name="Miyagishima S."/>
            <person name="Kawachi M."/>
            <person name="Toyoda A."/>
            <person name="Nozaki H."/>
        </authorList>
    </citation>
    <scope>NUCLEOTIDE SEQUENCE [LARGE SCALE GENOMIC DNA]</scope>
    <source>
        <strain evidence="2 3">NIES-4017</strain>
    </source>
</reference>
<proteinExistence type="predicted"/>
<sequence length="181" mass="17327">GGGGLSPVYFSRARVSSCLGYLQGGPELLMGAAEAAFSNPDAIPSHAGGPVDRRSRSSVNGMLPPFDPVVAAAGPAAATAAGGLPYSPRHSSILLNMAAGGGGGGAGGGALGSPREAAAAAAASGQVANEAPNHQGVRHYLSQPMAVSELPAVEPTGSGGCGNGNGRRSSVTGSSVHGGCI</sequence>
<accession>A0AAD3DVM4</accession>
<evidence type="ECO:0000313" key="2">
    <source>
        <dbReference type="EMBL" id="GFR48925.1"/>
    </source>
</evidence>